<proteinExistence type="predicted"/>
<accession>A0A9N9KGX9</accession>
<keyword evidence="2" id="KW-1185">Reference proteome</keyword>
<dbReference type="AlphaFoldDB" id="A0A9N9KGX9"/>
<protein>
    <submittedName>
        <fullName evidence="1">8426_t:CDS:1</fullName>
    </submittedName>
</protein>
<evidence type="ECO:0000313" key="2">
    <source>
        <dbReference type="Proteomes" id="UP000789759"/>
    </source>
</evidence>
<feature type="non-terminal residue" evidence="1">
    <location>
        <position position="1"/>
    </location>
</feature>
<evidence type="ECO:0000313" key="1">
    <source>
        <dbReference type="EMBL" id="CAG8828145.1"/>
    </source>
</evidence>
<gene>
    <name evidence="1" type="ORF">CPELLU_LOCUS20366</name>
</gene>
<dbReference type="Gene3D" id="1.10.510.10">
    <property type="entry name" value="Transferase(Phosphotransferase) domain 1"/>
    <property type="match status" value="1"/>
</dbReference>
<reference evidence="1" key="1">
    <citation type="submission" date="2021-06" db="EMBL/GenBank/DDBJ databases">
        <authorList>
            <person name="Kallberg Y."/>
            <person name="Tangrot J."/>
            <person name="Rosling A."/>
        </authorList>
    </citation>
    <scope>NUCLEOTIDE SEQUENCE</scope>
    <source>
        <strain evidence="1">FL966</strain>
    </source>
</reference>
<comment type="caution">
    <text evidence="1">The sequence shown here is derived from an EMBL/GenBank/DDBJ whole genome shotgun (WGS) entry which is preliminary data.</text>
</comment>
<dbReference type="OrthoDB" id="3205772at2759"/>
<name>A0A9N9KGX9_9GLOM</name>
<sequence length="46" mass="5586">LRMIMWELTSGYRPFYDRPYNTHLVLDTPQCSTILMQKCWHSNPLK</sequence>
<dbReference type="EMBL" id="CAJVQA010060146">
    <property type="protein sequence ID" value="CAG8828145.1"/>
    <property type="molecule type" value="Genomic_DNA"/>
</dbReference>
<organism evidence="1 2">
    <name type="scientific">Cetraspora pellucida</name>
    <dbReference type="NCBI Taxonomy" id="1433469"/>
    <lineage>
        <taxon>Eukaryota</taxon>
        <taxon>Fungi</taxon>
        <taxon>Fungi incertae sedis</taxon>
        <taxon>Mucoromycota</taxon>
        <taxon>Glomeromycotina</taxon>
        <taxon>Glomeromycetes</taxon>
        <taxon>Diversisporales</taxon>
        <taxon>Gigasporaceae</taxon>
        <taxon>Cetraspora</taxon>
    </lineage>
</organism>
<feature type="non-terminal residue" evidence="1">
    <location>
        <position position="46"/>
    </location>
</feature>
<dbReference type="Proteomes" id="UP000789759">
    <property type="component" value="Unassembled WGS sequence"/>
</dbReference>